<dbReference type="PANTHER" id="PTHR45846">
    <property type="entry name" value="TRNA-DIHYDROURIDINE(47) SYNTHASE [NAD(P)(+)]-LIKE"/>
    <property type="match status" value="1"/>
</dbReference>
<dbReference type="Proteomes" id="UP001165740">
    <property type="component" value="Chromosome 1"/>
</dbReference>
<dbReference type="GeneID" id="106050820"/>
<dbReference type="GO" id="GO:0102265">
    <property type="term" value="F:tRNA-dihydrouridine47 synthase activity"/>
    <property type="evidence" value="ECO:0007669"/>
    <property type="project" value="UniProtKB-EC"/>
</dbReference>
<evidence type="ECO:0000256" key="1">
    <source>
        <dbReference type="ARBA" id="ARBA00001917"/>
    </source>
</evidence>
<dbReference type="EC" id="1.3.1.-" evidence="19"/>
<dbReference type="GO" id="GO:0003723">
    <property type="term" value="F:RNA binding"/>
    <property type="evidence" value="ECO:0007669"/>
    <property type="project" value="TreeGrafter"/>
</dbReference>
<comment type="catalytic activity">
    <reaction evidence="14">
        <text>5,6-dihydrouridine(47) in tRNA + NAD(+) = uridine(47) in tRNA + NADH + H(+)</text>
        <dbReference type="Rhea" id="RHEA:53364"/>
        <dbReference type="Rhea" id="RHEA-COMP:13539"/>
        <dbReference type="Rhea" id="RHEA-COMP:13540"/>
        <dbReference type="ChEBI" id="CHEBI:15378"/>
        <dbReference type="ChEBI" id="CHEBI:57540"/>
        <dbReference type="ChEBI" id="CHEBI:57945"/>
        <dbReference type="ChEBI" id="CHEBI:65315"/>
        <dbReference type="ChEBI" id="CHEBI:74443"/>
        <dbReference type="EC" id="1.3.1.89"/>
    </reaction>
    <physiologicalReaction direction="right-to-left" evidence="14">
        <dbReference type="Rhea" id="RHEA:53366"/>
    </physiologicalReaction>
</comment>
<feature type="region of interest" description="Disordered" evidence="20">
    <location>
        <begin position="135"/>
        <end position="158"/>
    </location>
</feature>
<evidence type="ECO:0000313" key="23">
    <source>
        <dbReference type="RefSeq" id="XP_055894252.1"/>
    </source>
</evidence>
<dbReference type="PROSITE" id="PS50103">
    <property type="entry name" value="ZF_C3H1"/>
    <property type="match status" value="1"/>
</dbReference>
<evidence type="ECO:0000256" key="6">
    <source>
        <dbReference type="ARBA" id="ARBA00022723"/>
    </source>
</evidence>
<evidence type="ECO:0000256" key="16">
    <source>
        <dbReference type="ARBA" id="ARBA00049447"/>
    </source>
</evidence>
<comment type="catalytic activity">
    <reaction evidence="17">
        <text>5,6-dihydrouridine(47) in tRNA + NADP(+) = uridine(47) in tRNA + NADPH + H(+)</text>
        <dbReference type="Rhea" id="RHEA:53360"/>
        <dbReference type="Rhea" id="RHEA-COMP:13539"/>
        <dbReference type="Rhea" id="RHEA-COMP:13540"/>
        <dbReference type="ChEBI" id="CHEBI:15378"/>
        <dbReference type="ChEBI" id="CHEBI:57783"/>
        <dbReference type="ChEBI" id="CHEBI:58349"/>
        <dbReference type="ChEBI" id="CHEBI:65315"/>
        <dbReference type="ChEBI" id="CHEBI:74443"/>
        <dbReference type="EC" id="1.3.1.89"/>
    </reaction>
    <physiologicalReaction direction="right-to-left" evidence="17">
        <dbReference type="Rhea" id="RHEA:53362"/>
    </physiologicalReaction>
</comment>
<dbReference type="OrthoDB" id="259935at2759"/>
<evidence type="ECO:0000256" key="14">
    <source>
        <dbReference type="ARBA" id="ARBA00048266"/>
    </source>
</evidence>
<dbReference type="CDD" id="cd02801">
    <property type="entry name" value="DUS_like_FMN"/>
    <property type="match status" value="1"/>
</dbReference>
<accession>A0A9W3B446</accession>
<keyword evidence="22" id="KW-1185">Reference proteome</keyword>
<dbReference type="PROSITE" id="PS01136">
    <property type="entry name" value="UPF0034"/>
    <property type="match status" value="1"/>
</dbReference>
<protein>
    <recommendedName>
        <fullName evidence="19">tRNA-dihydrouridine(47) synthase [NAD(P)(+)]</fullName>
        <ecNumber evidence="19">1.3.1.-</ecNumber>
    </recommendedName>
    <alternativeName>
        <fullName evidence="19">tRNA-dihydrouridine synthase 3</fullName>
    </alternativeName>
</protein>
<proteinExistence type="inferred from homology"/>
<dbReference type="InterPro" id="IPR018517">
    <property type="entry name" value="tRNA_hU_synthase_CS"/>
</dbReference>
<keyword evidence="2 19" id="KW-0285">Flavoprotein</keyword>
<keyword evidence="5 19" id="KW-0819">tRNA processing</keyword>
<dbReference type="GO" id="GO:0008270">
    <property type="term" value="F:zinc ion binding"/>
    <property type="evidence" value="ECO:0007669"/>
    <property type="project" value="UniProtKB-KW"/>
</dbReference>
<reference evidence="23" key="1">
    <citation type="submission" date="2025-08" db="UniProtKB">
        <authorList>
            <consortium name="RefSeq"/>
        </authorList>
    </citation>
    <scope>IDENTIFICATION</scope>
</reference>
<comment type="similarity">
    <text evidence="19">Belongs to the dus family. Dus3 subfamily.</text>
</comment>
<evidence type="ECO:0000256" key="8">
    <source>
        <dbReference type="ARBA" id="ARBA00022771"/>
    </source>
</evidence>
<dbReference type="OMA" id="WSYIAEC"/>
<keyword evidence="11 19" id="KW-0560">Oxidoreductase</keyword>
<evidence type="ECO:0000256" key="13">
    <source>
        <dbReference type="ARBA" id="ARBA00045365"/>
    </source>
</evidence>
<dbReference type="RefSeq" id="XP_055894252.1">
    <property type="nucleotide sequence ID" value="XM_056038277.1"/>
</dbReference>
<dbReference type="InterPro" id="IPR000571">
    <property type="entry name" value="Znf_CCCH"/>
</dbReference>
<dbReference type="InterPro" id="IPR036855">
    <property type="entry name" value="Znf_CCCH_sf"/>
</dbReference>
<keyword evidence="3 19" id="KW-0288">FMN</keyword>
<feature type="domain" description="C3H1-type" evidence="21">
    <location>
        <begin position="158"/>
        <end position="186"/>
    </location>
</feature>
<evidence type="ECO:0000256" key="10">
    <source>
        <dbReference type="ARBA" id="ARBA00022857"/>
    </source>
</evidence>
<evidence type="ECO:0000256" key="7">
    <source>
        <dbReference type="ARBA" id="ARBA00022737"/>
    </source>
</evidence>
<dbReference type="GO" id="GO:0050660">
    <property type="term" value="F:flavin adenine dinucleotide binding"/>
    <property type="evidence" value="ECO:0007669"/>
    <property type="project" value="UniProtKB-UniRule"/>
</dbReference>
<evidence type="ECO:0000256" key="11">
    <source>
        <dbReference type="ARBA" id="ARBA00023002"/>
    </source>
</evidence>
<keyword evidence="4" id="KW-0507">mRNA processing</keyword>
<evidence type="ECO:0000256" key="9">
    <source>
        <dbReference type="ARBA" id="ARBA00022833"/>
    </source>
</evidence>
<evidence type="ECO:0000256" key="3">
    <source>
        <dbReference type="ARBA" id="ARBA00022643"/>
    </source>
</evidence>
<dbReference type="InterPro" id="IPR035587">
    <property type="entry name" value="DUS-like_FMN-bd"/>
</dbReference>
<evidence type="ECO:0000313" key="22">
    <source>
        <dbReference type="Proteomes" id="UP001165740"/>
    </source>
</evidence>
<feature type="compositionally biased region" description="Basic and acidic residues" evidence="20">
    <location>
        <begin position="289"/>
        <end position="305"/>
    </location>
</feature>
<feature type="zinc finger region" description="C3H1-type" evidence="18">
    <location>
        <begin position="158"/>
        <end position="186"/>
    </location>
</feature>
<evidence type="ECO:0000256" key="18">
    <source>
        <dbReference type="PROSITE-ProRule" id="PRU00723"/>
    </source>
</evidence>
<dbReference type="AlphaFoldDB" id="A0A9W3B446"/>
<dbReference type="Gene3D" id="4.10.1000.10">
    <property type="entry name" value="Zinc finger, CCCH-type"/>
    <property type="match status" value="1"/>
</dbReference>
<evidence type="ECO:0000256" key="12">
    <source>
        <dbReference type="ARBA" id="ARBA00023027"/>
    </source>
</evidence>
<evidence type="ECO:0000256" key="15">
    <source>
        <dbReference type="ARBA" id="ARBA00048342"/>
    </source>
</evidence>
<dbReference type="Pfam" id="PF25585">
    <property type="entry name" value="zf-CCCH_DUS3L"/>
    <property type="match status" value="2"/>
</dbReference>
<dbReference type="GO" id="GO:0006397">
    <property type="term" value="P:mRNA processing"/>
    <property type="evidence" value="ECO:0007669"/>
    <property type="project" value="UniProtKB-KW"/>
</dbReference>
<dbReference type="SUPFAM" id="SSF90229">
    <property type="entry name" value="CCCH zinc finger"/>
    <property type="match status" value="1"/>
</dbReference>
<keyword evidence="6 18" id="KW-0479">Metal-binding</keyword>
<comment type="catalytic activity">
    <reaction evidence="15">
        <text>a 5,6-dihydrouridine in mRNA + NAD(+) = a uridine in mRNA + NADH + H(+)</text>
        <dbReference type="Rhea" id="RHEA:69851"/>
        <dbReference type="Rhea" id="RHEA-COMP:14658"/>
        <dbReference type="Rhea" id="RHEA-COMP:17789"/>
        <dbReference type="ChEBI" id="CHEBI:15378"/>
        <dbReference type="ChEBI" id="CHEBI:57540"/>
        <dbReference type="ChEBI" id="CHEBI:57945"/>
        <dbReference type="ChEBI" id="CHEBI:65315"/>
        <dbReference type="ChEBI" id="CHEBI:74443"/>
    </reaction>
    <physiologicalReaction direction="right-to-left" evidence="15">
        <dbReference type="Rhea" id="RHEA:69853"/>
    </physiologicalReaction>
</comment>
<keyword evidence="10" id="KW-0521">NADP</keyword>
<evidence type="ECO:0000256" key="4">
    <source>
        <dbReference type="ARBA" id="ARBA00022664"/>
    </source>
</evidence>
<comment type="cofactor">
    <cofactor evidence="1 19">
        <name>FMN</name>
        <dbReference type="ChEBI" id="CHEBI:58210"/>
    </cofactor>
</comment>
<evidence type="ECO:0000256" key="20">
    <source>
        <dbReference type="SAM" id="MobiDB-lite"/>
    </source>
</evidence>
<dbReference type="InterPro" id="IPR013785">
    <property type="entry name" value="Aldolase_TIM"/>
</dbReference>
<evidence type="ECO:0000256" key="17">
    <source>
        <dbReference type="ARBA" id="ARBA00049513"/>
    </source>
</evidence>
<sequence>MLCRHALRRTSVSDVLLQSLNSSNSAIENMSDKLAINEIPVDDTSNGIDELTASKGISESATSDGIVELNLSSDIAEMESNPVSQANIQPNLQKPGYACIKSEFLVTNYKPVVLTEFLSDETKLQIEKEVCTSEAEPPAKKAKLKGRNKHRPRNEKIQSKDKMCPSILRDQVCNYGDKCIFSHDRIDFMKRKPEDLGNSCYLFKTFGKCHYGLTCRFAKSHLSETLENVIDNEIYQNTNKVKAINELAAEVKKKLWKKKYNFQAADSIVKEVNKNFQMKNNLNLQKPLNSEDHRKESLIEQHSESPKQQTDQSNSIKQETPENNLPANKGNTLDERTSCTTELKSELSQIPQEKRECVGCLLDEEMIPLRPAEKPKIDFRNKLYLAPLTTVGNLPFRRICKSYGADITCGEMALSTQLLQGKLSEWSLIKRHPSEDIFGVQLCGAYPDTMTRCAQLLKETAQIDFIDINCGCPIDLICKKGAGSALLSKPGKLEQICRSMKAVMGDMPLTVKLRTGESDGKNVAHTLIPRLQSAGVSLVTLHGRSKAQRYTKLSDWNYIAECAALGMPIYGNGDILSYEDVNLHMQQSGVSGVMIARGALIKPWIFTEIKEERHWDISSGERFDILRTYTNYGLEHWGSDQQGVDNTRRFLLEWLSFLHRYIPVGVLEVVPQRINERPPYFVGRNDLETLMASASCADWIKLSEMLLGPVPDNFHFLPKHKANAYQ</sequence>
<gene>
    <name evidence="23" type="primary">LOC106050820</name>
</gene>
<dbReference type="Gene3D" id="3.20.20.70">
    <property type="entry name" value="Aldolase class I"/>
    <property type="match status" value="1"/>
</dbReference>
<keyword evidence="7" id="KW-0677">Repeat</keyword>
<keyword evidence="8 18" id="KW-0863">Zinc-finger</keyword>
<feature type="compositionally biased region" description="Basic residues" evidence="20">
    <location>
        <begin position="140"/>
        <end position="153"/>
    </location>
</feature>
<dbReference type="FunFam" id="3.20.20.70:FF:000067">
    <property type="entry name" value="tRNA-dihydrouridine(47) synthase [NAD(P)(+)]"/>
    <property type="match status" value="1"/>
</dbReference>
<evidence type="ECO:0000259" key="21">
    <source>
        <dbReference type="PROSITE" id="PS50103"/>
    </source>
</evidence>
<evidence type="ECO:0000256" key="19">
    <source>
        <dbReference type="RuleBase" id="RU291113"/>
    </source>
</evidence>
<organism evidence="22 23">
    <name type="scientific">Biomphalaria glabrata</name>
    <name type="common">Bloodfluke planorb</name>
    <name type="synonym">Freshwater snail</name>
    <dbReference type="NCBI Taxonomy" id="6526"/>
    <lineage>
        <taxon>Eukaryota</taxon>
        <taxon>Metazoa</taxon>
        <taxon>Spiralia</taxon>
        <taxon>Lophotrochozoa</taxon>
        <taxon>Mollusca</taxon>
        <taxon>Gastropoda</taxon>
        <taxon>Heterobranchia</taxon>
        <taxon>Euthyneura</taxon>
        <taxon>Panpulmonata</taxon>
        <taxon>Hygrophila</taxon>
        <taxon>Lymnaeoidea</taxon>
        <taxon>Planorbidae</taxon>
        <taxon>Biomphalaria</taxon>
    </lineage>
</organism>
<dbReference type="Pfam" id="PF01207">
    <property type="entry name" value="Dus"/>
    <property type="match status" value="1"/>
</dbReference>
<comment type="function">
    <text evidence="13">Catalyzes the synthesis of dihydrouridine, a modified base, in various RNAs, such as tRNAs, mRNAs and some long non-coding RNAs (lncRNAs). Mainly modifies the uridine in position 47 (U47) in the D-loop of most cytoplasmic tRNAs. Also able to mediate the formation of dihydrouridine in some mRNAs, thereby regulating their translation.</text>
</comment>
<dbReference type="SUPFAM" id="SSF51395">
    <property type="entry name" value="FMN-linked oxidoreductases"/>
    <property type="match status" value="1"/>
</dbReference>
<evidence type="ECO:0000256" key="2">
    <source>
        <dbReference type="ARBA" id="ARBA00022630"/>
    </source>
</evidence>
<keyword evidence="9 18" id="KW-0862">Zinc</keyword>
<feature type="region of interest" description="Disordered" evidence="20">
    <location>
        <begin position="280"/>
        <end position="345"/>
    </location>
</feature>
<dbReference type="PANTHER" id="PTHR45846:SF1">
    <property type="entry name" value="TRNA-DIHYDROURIDINE(47) SYNTHASE [NAD(P)(+)]-LIKE"/>
    <property type="match status" value="1"/>
</dbReference>
<name>A0A9W3B446_BIOGL</name>
<comment type="catalytic activity">
    <reaction evidence="16">
        <text>a 5,6-dihydrouridine in mRNA + NADP(+) = a uridine in mRNA + NADPH + H(+)</text>
        <dbReference type="Rhea" id="RHEA:69855"/>
        <dbReference type="Rhea" id="RHEA-COMP:14658"/>
        <dbReference type="Rhea" id="RHEA-COMP:17789"/>
        <dbReference type="ChEBI" id="CHEBI:15378"/>
        <dbReference type="ChEBI" id="CHEBI:57783"/>
        <dbReference type="ChEBI" id="CHEBI:58349"/>
        <dbReference type="ChEBI" id="CHEBI:65315"/>
        <dbReference type="ChEBI" id="CHEBI:74443"/>
    </reaction>
    <physiologicalReaction direction="right-to-left" evidence="16">
        <dbReference type="Rhea" id="RHEA:69857"/>
    </physiologicalReaction>
</comment>
<evidence type="ECO:0000256" key="5">
    <source>
        <dbReference type="ARBA" id="ARBA00022694"/>
    </source>
</evidence>
<feature type="compositionally biased region" description="Polar residues" evidence="20">
    <location>
        <begin position="306"/>
        <end position="331"/>
    </location>
</feature>
<keyword evidence="12" id="KW-0520">NAD</keyword>